<accession>A0A9P7GQE2</accession>
<name>A0A9P7GQE2_9HYPO</name>
<evidence type="ECO:0000256" key="1">
    <source>
        <dbReference type="SAM" id="SignalP"/>
    </source>
</evidence>
<dbReference type="Proteomes" id="UP000782241">
    <property type="component" value="Unassembled WGS sequence"/>
</dbReference>
<protein>
    <submittedName>
        <fullName evidence="2">Uncharacterized protein</fullName>
    </submittedName>
</protein>
<reference evidence="2" key="1">
    <citation type="submission" date="2021-04" db="EMBL/GenBank/DDBJ databases">
        <title>Draft genome of Fusarium avenaceum strain F156N33, isolated from an atmospheric sample in Virginia.</title>
        <authorList>
            <person name="Yang S."/>
            <person name="Vinatzer B.A."/>
            <person name="Coleman J."/>
        </authorList>
    </citation>
    <scope>NUCLEOTIDE SEQUENCE</scope>
    <source>
        <strain evidence="2">F156N33</strain>
    </source>
</reference>
<feature type="signal peptide" evidence="1">
    <location>
        <begin position="1"/>
        <end position="16"/>
    </location>
</feature>
<keyword evidence="3" id="KW-1185">Reference proteome</keyword>
<organism evidence="2 3">
    <name type="scientific">Fusarium avenaceum</name>
    <dbReference type="NCBI Taxonomy" id="40199"/>
    <lineage>
        <taxon>Eukaryota</taxon>
        <taxon>Fungi</taxon>
        <taxon>Dikarya</taxon>
        <taxon>Ascomycota</taxon>
        <taxon>Pezizomycotina</taxon>
        <taxon>Sordariomycetes</taxon>
        <taxon>Hypocreomycetidae</taxon>
        <taxon>Hypocreales</taxon>
        <taxon>Nectriaceae</taxon>
        <taxon>Fusarium</taxon>
        <taxon>Fusarium tricinctum species complex</taxon>
    </lineage>
</organism>
<dbReference type="EMBL" id="JAGPUO010000041">
    <property type="protein sequence ID" value="KAG5654902.1"/>
    <property type="molecule type" value="Genomic_DNA"/>
</dbReference>
<dbReference type="AlphaFoldDB" id="A0A9P7GQE2"/>
<keyword evidence="1" id="KW-0732">Signal</keyword>
<sequence length="465" mass="51163">MKSTTTILALAAAAHASPLVMRQDENQNTHIWDNVDAMCKDKAWLLDTPEGAAQVWKDTAADTELDVQILTQWEHEVNWARNLENKVTGGVSGDFTLTDCGVTGTPCNPLGGMNCEDMCNKYGTDKDGNENITGKTAYWIFKAVRGLQVKFTMLQNKLRDATIMTGFSIDSMVSDFGGDQKGTEDVLKWMSAALGLGQTIAGLAPGAGTAFETASGILGGVFDIVAEEVKPEEIDTADISAALVSIFKKTGDRIDDILRLAVGNTKNIEDFDRLPDPTGGDPWYKSRVTKFFSTGWFLLANDGEVVQSAIGSITQRVMPKIASNVMKSANIRLVADKRAKDREACGYATGRQWMPLRDGEEYCFYLMRFYPQSGRGGNWAEATEDVYENMAKYNLGNREPFYRGILDCALSENKDLRLDNLGFNRIPVCFFDLEAHFIDGNDDPKCNNPAVNAVCDPLKTEPIQV</sequence>
<evidence type="ECO:0000313" key="3">
    <source>
        <dbReference type="Proteomes" id="UP000782241"/>
    </source>
</evidence>
<feature type="chain" id="PRO_5040464889" evidence="1">
    <location>
        <begin position="17"/>
        <end position="465"/>
    </location>
</feature>
<comment type="caution">
    <text evidence="2">The sequence shown here is derived from an EMBL/GenBank/DDBJ whole genome shotgun (WGS) entry which is preliminary data.</text>
</comment>
<proteinExistence type="predicted"/>
<evidence type="ECO:0000313" key="2">
    <source>
        <dbReference type="EMBL" id="KAG5654902.1"/>
    </source>
</evidence>
<gene>
    <name evidence="2" type="ORF">KAF25_010947</name>
</gene>